<feature type="transmembrane region" description="Helical" evidence="1">
    <location>
        <begin position="110"/>
        <end position="130"/>
    </location>
</feature>
<sequence length="132" mass="14302">MAEISKKIRQSKVLCGENKIPYARAVVLMSLFTFTFLGAEFLFVNIIARTASGNLSVNAQNYVLGISALGFLLYPLFNRISDGILKAVISLTAAVISVACFFLLCRGNSYPLTLCFGLLLFLLLGSYGGAVY</sequence>
<keyword evidence="1" id="KW-0472">Membrane</keyword>
<keyword evidence="1" id="KW-1133">Transmembrane helix</keyword>
<comment type="caution">
    <text evidence="2">The sequence shown here is derived from an EMBL/GenBank/DDBJ whole genome shotgun (WGS) entry which is preliminary data.</text>
</comment>
<evidence type="ECO:0000256" key="1">
    <source>
        <dbReference type="SAM" id="Phobius"/>
    </source>
</evidence>
<gene>
    <name evidence="2" type="ORF">OBE_14244</name>
</gene>
<dbReference type="EMBL" id="AJWZ01009819">
    <property type="protein sequence ID" value="EKC50219.1"/>
    <property type="molecule type" value="Genomic_DNA"/>
</dbReference>
<feature type="transmembrane region" description="Helical" evidence="1">
    <location>
        <begin position="21"/>
        <end position="47"/>
    </location>
</feature>
<feature type="transmembrane region" description="Helical" evidence="1">
    <location>
        <begin position="59"/>
        <end position="77"/>
    </location>
</feature>
<name>K1S480_9ZZZZ</name>
<organism evidence="2">
    <name type="scientific">human gut metagenome</name>
    <dbReference type="NCBI Taxonomy" id="408170"/>
    <lineage>
        <taxon>unclassified sequences</taxon>
        <taxon>metagenomes</taxon>
        <taxon>organismal metagenomes</taxon>
    </lineage>
</organism>
<accession>K1S480</accession>
<dbReference type="AlphaFoldDB" id="K1S480"/>
<reference evidence="2" key="1">
    <citation type="journal article" date="2013" name="Environ. Microbiol.">
        <title>Microbiota from the distal guts of lean and obese adolescents exhibit partial functional redundancy besides clear differences in community structure.</title>
        <authorList>
            <person name="Ferrer M."/>
            <person name="Ruiz A."/>
            <person name="Lanza F."/>
            <person name="Haange S.B."/>
            <person name="Oberbach A."/>
            <person name="Till H."/>
            <person name="Bargiela R."/>
            <person name="Campoy C."/>
            <person name="Segura M.T."/>
            <person name="Richter M."/>
            <person name="von Bergen M."/>
            <person name="Seifert J."/>
            <person name="Suarez A."/>
        </authorList>
    </citation>
    <scope>NUCLEOTIDE SEQUENCE</scope>
</reference>
<feature type="non-terminal residue" evidence="2">
    <location>
        <position position="132"/>
    </location>
</feature>
<feature type="transmembrane region" description="Helical" evidence="1">
    <location>
        <begin position="84"/>
        <end position="104"/>
    </location>
</feature>
<evidence type="ECO:0000313" key="2">
    <source>
        <dbReference type="EMBL" id="EKC50219.1"/>
    </source>
</evidence>
<protein>
    <submittedName>
        <fullName evidence="2">Uncharacterized protein</fullName>
    </submittedName>
</protein>
<keyword evidence="1" id="KW-0812">Transmembrane</keyword>
<proteinExistence type="predicted"/>